<evidence type="ECO:0000256" key="10">
    <source>
        <dbReference type="RuleBase" id="RU363013"/>
    </source>
</evidence>
<comment type="pathway">
    <text evidence="1 9 10">Carbohydrate degradation; glycolysis; D-glyceraldehyde 3-phosphate from glycerone phosphate: step 1/1.</text>
</comment>
<dbReference type="PROSITE" id="PS00171">
    <property type="entry name" value="TIM_1"/>
    <property type="match status" value="1"/>
</dbReference>
<gene>
    <name evidence="9 11" type="primary">tpiA</name>
    <name evidence="11" type="ORF">HMPREF9220_0785</name>
</gene>
<dbReference type="NCBIfam" id="TIGR00419">
    <property type="entry name" value="tim"/>
    <property type="match status" value="1"/>
</dbReference>
<dbReference type="UniPathway" id="UPA00109">
    <property type="reaction ID" value="UER00189"/>
</dbReference>
<keyword evidence="6 9" id="KW-0963">Cytoplasm</keyword>
<feature type="binding site" evidence="9">
    <location>
        <begin position="231"/>
        <end position="232"/>
    </location>
    <ligand>
        <name>substrate</name>
    </ligand>
</feature>
<evidence type="ECO:0000256" key="9">
    <source>
        <dbReference type="HAMAP-Rule" id="MF_00147"/>
    </source>
</evidence>
<keyword evidence="5 9" id="KW-0312">Gluconeogenesis</keyword>
<evidence type="ECO:0000256" key="6">
    <source>
        <dbReference type="ARBA" id="ARBA00022490"/>
    </source>
</evidence>
<dbReference type="InterPro" id="IPR035990">
    <property type="entry name" value="TIM_sf"/>
</dbReference>
<dbReference type="UniPathway" id="UPA00138"/>
<accession>E4L7U9</accession>
<dbReference type="InterPro" id="IPR022896">
    <property type="entry name" value="TrioseP_Isoase_bac/euk"/>
</dbReference>
<dbReference type="Pfam" id="PF00121">
    <property type="entry name" value="TIM"/>
    <property type="match status" value="1"/>
</dbReference>
<dbReference type="EC" id="5.3.1.1" evidence="3 9"/>
<dbReference type="GO" id="GO:0046166">
    <property type="term" value="P:glyceraldehyde-3-phosphate biosynthetic process"/>
    <property type="evidence" value="ECO:0007669"/>
    <property type="project" value="TreeGrafter"/>
</dbReference>
<name>E4L7U9_9FIRM</name>
<comment type="subcellular location">
    <subcellularLocation>
        <location evidence="9 10">Cytoplasm</location>
    </subcellularLocation>
</comment>
<dbReference type="eggNOG" id="COG0149">
    <property type="taxonomic scope" value="Bacteria"/>
</dbReference>
<dbReference type="HAMAP" id="MF_00147_B">
    <property type="entry name" value="TIM_B"/>
    <property type="match status" value="1"/>
</dbReference>
<evidence type="ECO:0000256" key="7">
    <source>
        <dbReference type="ARBA" id="ARBA00023152"/>
    </source>
</evidence>
<feature type="active site" description="Proton acceptor" evidence="9">
    <location>
        <position position="164"/>
    </location>
</feature>
<evidence type="ECO:0000313" key="12">
    <source>
        <dbReference type="Proteomes" id="UP000004594"/>
    </source>
</evidence>
<evidence type="ECO:0000313" key="11">
    <source>
        <dbReference type="EMBL" id="EFR43107.1"/>
    </source>
</evidence>
<dbReference type="InterPro" id="IPR020861">
    <property type="entry name" value="Triosephosphate_isomerase_AS"/>
</dbReference>
<dbReference type="CDD" id="cd00311">
    <property type="entry name" value="TIM"/>
    <property type="match status" value="1"/>
</dbReference>
<organism evidence="11 12">
    <name type="scientific">Dialister micraerophilus UPII 345-E</name>
    <dbReference type="NCBI Taxonomy" id="910314"/>
    <lineage>
        <taxon>Bacteria</taxon>
        <taxon>Bacillati</taxon>
        <taxon>Bacillota</taxon>
        <taxon>Negativicutes</taxon>
        <taxon>Veillonellales</taxon>
        <taxon>Veillonellaceae</taxon>
        <taxon>Dialister</taxon>
    </lineage>
</organism>
<dbReference type="Proteomes" id="UP000004594">
    <property type="component" value="Unassembled WGS sequence"/>
</dbReference>
<feature type="binding site" evidence="9">
    <location>
        <begin position="9"/>
        <end position="11"/>
    </location>
    <ligand>
        <name>substrate</name>
    </ligand>
</feature>
<dbReference type="GO" id="GO:0006094">
    <property type="term" value="P:gluconeogenesis"/>
    <property type="evidence" value="ECO:0007669"/>
    <property type="project" value="UniProtKB-UniRule"/>
</dbReference>
<dbReference type="GO" id="GO:0004807">
    <property type="term" value="F:triose-phosphate isomerase activity"/>
    <property type="evidence" value="ECO:0007669"/>
    <property type="project" value="UniProtKB-UniRule"/>
</dbReference>
<evidence type="ECO:0000256" key="4">
    <source>
        <dbReference type="ARBA" id="ARBA00019397"/>
    </source>
</evidence>
<keyword evidence="7 9" id="KW-0324">Glycolysis</keyword>
<keyword evidence="8 9" id="KW-0413">Isomerase</keyword>
<feature type="binding site" evidence="9">
    <location>
        <position position="170"/>
    </location>
    <ligand>
        <name>substrate</name>
    </ligand>
</feature>
<dbReference type="InterPro" id="IPR013785">
    <property type="entry name" value="Aldolase_TIM"/>
</dbReference>
<dbReference type="AlphaFoldDB" id="E4L7U9"/>
<dbReference type="GO" id="GO:0006096">
    <property type="term" value="P:glycolytic process"/>
    <property type="evidence" value="ECO:0007669"/>
    <property type="project" value="UniProtKB-UniRule"/>
</dbReference>
<protein>
    <recommendedName>
        <fullName evidence="4 9">Triosephosphate isomerase</fullName>
        <shortName evidence="9">TIM</shortName>
        <shortName evidence="9">TPI</shortName>
        <ecNumber evidence="3 9">5.3.1.1</ecNumber>
    </recommendedName>
    <alternativeName>
        <fullName evidence="9">Triose-phosphate isomerase</fullName>
    </alternativeName>
</protein>
<dbReference type="PANTHER" id="PTHR21139:SF42">
    <property type="entry name" value="TRIOSEPHOSPHATE ISOMERASE"/>
    <property type="match status" value="1"/>
</dbReference>
<comment type="pathway">
    <text evidence="9 10">Carbohydrate biosynthesis; gluconeogenesis.</text>
</comment>
<evidence type="ECO:0000256" key="2">
    <source>
        <dbReference type="ARBA" id="ARBA00007422"/>
    </source>
</evidence>
<comment type="similarity">
    <text evidence="2 9 10">Belongs to the triosephosphate isomerase family.</text>
</comment>
<dbReference type="Gene3D" id="3.20.20.70">
    <property type="entry name" value="Aldolase class I"/>
    <property type="match status" value="1"/>
</dbReference>
<evidence type="ECO:0000256" key="5">
    <source>
        <dbReference type="ARBA" id="ARBA00022432"/>
    </source>
</evidence>
<evidence type="ECO:0000256" key="8">
    <source>
        <dbReference type="ARBA" id="ARBA00023235"/>
    </source>
</evidence>
<dbReference type="GO" id="GO:0005829">
    <property type="term" value="C:cytosol"/>
    <property type="evidence" value="ECO:0007669"/>
    <property type="project" value="TreeGrafter"/>
</dbReference>
<evidence type="ECO:0000256" key="3">
    <source>
        <dbReference type="ARBA" id="ARBA00011940"/>
    </source>
</evidence>
<dbReference type="GO" id="GO:0019563">
    <property type="term" value="P:glycerol catabolic process"/>
    <property type="evidence" value="ECO:0007669"/>
    <property type="project" value="TreeGrafter"/>
</dbReference>
<feature type="binding site" evidence="9">
    <location>
        <position position="210"/>
    </location>
    <ligand>
        <name>substrate</name>
    </ligand>
</feature>
<dbReference type="PANTHER" id="PTHR21139">
    <property type="entry name" value="TRIOSEPHOSPHATE ISOMERASE"/>
    <property type="match status" value="1"/>
</dbReference>
<comment type="function">
    <text evidence="9">Involved in the gluconeogenesis. Catalyzes stereospecifically the conversion of dihydroxyacetone phosphate (DHAP) to D-glyceraldehyde-3-phosphate (G3P).</text>
</comment>
<dbReference type="PROSITE" id="PS51440">
    <property type="entry name" value="TIM_2"/>
    <property type="match status" value="1"/>
</dbReference>
<dbReference type="FunFam" id="3.20.20.70:FF:000016">
    <property type="entry name" value="Triosephosphate isomerase"/>
    <property type="match status" value="1"/>
</dbReference>
<dbReference type="OrthoDB" id="9809429at2"/>
<evidence type="ECO:0000256" key="1">
    <source>
        <dbReference type="ARBA" id="ARBA00004680"/>
    </source>
</evidence>
<feature type="active site" description="Electrophile" evidence="9">
    <location>
        <position position="92"/>
    </location>
</feature>
<dbReference type="SUPFAM" id="SSF51351">
    <property type="entry name" value="Triosephosphate isomerase (TIM)"/>
    <property type="match status" value="1"/>
</dbReference>
<dbReference type="RefSeq" id="WP_007554175.1">
    <property type="nucleotide sequence ID" value="NZ_AENT01000010.1"/>
</dbReference>
<comment type="caution">
    <text evidence="11">The sequence shown here is derived from an EMBL/GenBank/DDBJ whole genome shotgun (WGS) entry which is preliminary data.</text>
</comment>
<dbReference type="InterPro" id="IPR000652">
    <property type="entry name" value="Triosephosphate_isomerase"/>
</dbReference>
<dbReference type="EMBL" id="AENT01000010">
    <property type="protein sequence ID" value="EFR43107.1"/>
    <property type="molecule type" value="Genomic_DNA"/>
</dbReference>
<comment type="catalytic activity">
    <reaction evidence="9 10">
        <text>D-glyceraldehyde 3-phosphate = dihydroxyacetone phosphate</text>
        <dbReference type="Rhea" id="RHEA:18585"/>
        <dbReference type="ChEBI" id="CHEBI:57642"/>
        <dbReference type="ChEBI" id="CHEBI:59776"/>
        <dbReference type="EC" id="5.3.1.1"/>
    </reaction>
</comment>
<proteinExistence type="inferred from homology"/>
<comment type="subunit">
    <text evidence="9 10">Homodimer.</text>
</comment>
<sequence>MRSILIAGNWKMNFTEKQAIDFLKNLNIENKNIELLICPPFISISAMSKILKNSFIKWGAQNVYPEKFGAFTGEISPIMLSELGCSYVICGHSERRDIFNENNEIIAKKVLSVIDEKMTPILCVGENEKDIKEGKALLKIKTQIESVFSKISKNEKIIPVIAYEPVWAIGTGKSATPEYAQKIAQNIRNYIANIHGETYAESVRILYGGSVNSLNISDFIKEKDIDGALIGGASLDTAKFKEIYNKVILTQGV</sequence>
<reference evidence="11 12" key="1">
    <citation type="submission" date="2010-11" db="EMBL/GenBank/DDBJ databases">
        <authorList>
            <person name="Durkin A.S."/>
            <person name="Madupu R."/>
            <person name="Torralba M."/>
            <person name="Gillis M."/>
            <person name="Methe B."/>
            <person name="Sutton G."/>
            <person name="Nelson K.E."/>
        </authorList>
    </citation>
    <scope>NUCLEOTIDE SEQUENCE [LARGE SCALE GENOMIC DNA]</scope>
    <source>
        <strain evidence="11 12">UPII 345-E</strain>
    </source>
</reference>